<dbReference type="EMBL" id="JAERUA010000008">
    <property type="protein sequence ID" value="KAI1897026.1"/>
    <property type="molecule type" value="Genomic_DNA"/>
</dbReference>
<dbReference type="Pfam" id="PF13359">
    <property type="entry name" value="DDE_Tnp_4"/>
    <property type="match status" value="1"/>
</dbReference>
<dbReference type="Proteomes" id="UP000829720">
    <property type="component" value="Unassembled WGS sequence"/>
</dbReference>
<keyword evidence="2" id="KW-0479">Metal-binding</keyword>
<dbReference type="AlphaFoldDB" id="A0A8T3DLW1"/>
<evidence type="ECO:0000256" key="2">
    <source>
        <dbReference type="ARBA" id="ARBA00022723"/>
    </source>
</evidence>
<comment type="cofactor">
    <cofactor evidence="1">
        <name>a divalent metal cation</name>
        <dbReference type="ChEBI" id="CHEBI:60240"/>
    </cofactor>
</comment>
<reference evidence="4" key="1">
    <citation type="submission" date="2021-01" db="EMBL/GenBank/DDBJ databases">
        <authorList>
            <person name="Zahm M."/>
            <person name="Roques C."/>
            <person name="Cabau C."/>
            <person name="Klopp C."/>
            <person name="Donnadieu C."/>
            <person name="Jouanno E."/>
            <person name="Lampietro C."/>
            <person name="Louis A."/>
            <person name="Herpin A."/>
            <person name="Echchiki A."/>
            <person name="Berthelot C."/>
            <person name="Parey E."/>
            <person name="Roest-Crollius H."/>
            <person name="Braasch I."/>
            <person name="Postlethwait J."/>
            <person name="Bobe J."/>
            <person name="Montfort J."/>
            <person name="Bouchez O."/>
            <person name="Begum T."/>
            <person name="Mejri S."/>
            <person name="Adams A."/>
            <person name="Chen W.-J."/>
            <person name="Guiguen Y."/>
        </authorList>
    </citation>
    <scope>NUCLEOTIDE SEQUENCE</scope>
    <source>
        <tissue evidence="4">Blood</tissue>
    </source>
</reference>
<evidence type="ECO:0000313" key="4">
    <source>
        <dbReference type="EMBL" id="KAI1897026.1"/>
    </source>
</evidence>
<evidence type="ECO:0000256" key="1">
    <source>
        <dbReference type="ARBA" id="ARBA00001968"/>
    </source>
</evidence>
<proteinExistence type="predicted"/>
<sequence>MNMDIQKKAIALVAAMYVLKSHRRRHCVWVHPILRKRKEHSEFHWLVQELRLNGVLFQQYFRLDVAQCDELLSRVGPRIARMNMSYREAIGATERLAICLQGVPAVLEFSKLPGIHRWKTCGHSGSPNSGSWFHNYKGTFSIVLLAVVDSEYLFRVVDVGGYGRNSDGGTLANSNFGRGLLNGTVDLPADSIIPGSEHRGSFPYVLVGDEAFPLCRCLMRPYPGFNMPREKRIFNYCLSHSRLTVECSFGILSSQWRLYCRVIYMAPEKVELCVKATCILHNFTRVTTMRGRRRENTSHTPDMAAAALRPVGRMGSNNAPREAIKMREAICEFFNQESAVPWQNHVLAIH</sequence>
<organism evidence="4 5">
    <name type="scientific">Albula goreensis</name>
    <dbReference type="NCBI Taxonomy" id="1534307"/>
    <lineage>
        <taxon>Eukaryota</taxon>
        <taxon>Metazoa</taxon>
        <taxon>Chordata</taxon>
        <taxon>Craniata</taxon>
        <taxon>Vertebrata</taxon>
        <taxon>Euteleostomi</taxon>
        <taxon>Actinopterygii</taxon>
        <taxon>Neopterygii</taxon>
        <taxon>Teleostei</taxon>
        <taxon>Albuliformes</taxon>
        <taxon>Albulidae</taxon>
        <taxon>Albula</taxon>
    </lineage>
</organism>
<evidence type="ECO:0000313" key="5">
    <source>
        <dbReference type="Proteomes" id="UP000829720"/>
    </source>
</evidence>
<feature type="domain" description="DDE Tnp4" evidence="3">
    <location>
        <begin position="129"/>
        <end position="282"/>
    </location>
</feature>
<comment type="caution">
    <text evidence="4">The sequence shown here is derived from an EMBL/GenBank/DDBJ whole genome shotgun (WGS) entry which is preliminary data.</text>
</comment>
<dbReference type="OrthoDB" id="10061326at2759"/>
<evidence type="ECO:0000259" key="3">
    <source>
        <dbReference type="Pfam" id="PF13359"/>
    </source>
</evidence>
<dbReference type="InterPro" id="IPR027806">
    <property type="entry name" value="HARBI1_dom"/>
</dbReference>
<accession>A0A8T3DLW1</accession>
<gene>
    <name evidence="4" type="ORF">AGOR_G00100980</name>
</gene>
<name>A0A8T3DLW1_9TELE</name>
<dbReference type="GO" id="GO:0046872">
    <property type="term" value="F:metal ion binding"/>
    <property type="evidence" value="ECO:0007669"/>
    <property type="project" value="UniProtKB-KW"/>
</dbReference>
<protein>
    <recommendedName>
        <fullName evidence="3">DDE Tnp4 domain-containing protein</fullName>
    </recommendedName>
</protein>
<keyword evidence="5" id="KW-1185">Reference proteome</keyword>